<keyword evidence="3" id="KW-1185">Reference proteome</keyword>
<name>A0A2S4PYW0_9PEZI</name>
<gene>
    <name evidence="2" type="ORF">EPUL_002750</name>
</gene>
<reference evidence="2 3" key="1">
    <citation type="submission" date="2017-10" db="EMBL/GenBank/DDBJ databases">
        <title>Development of genomic resources for the powdery mildew, Erysiphe pulchra.</title>
        <authorList>
            <person name="Wadl P.A."/>
            <person name="Mack B.M."/>
            <person name="Moore G."/>
            <person name="Beltz S.B."/>
        </authorList>
    </citation>
    <scope>NUCLEOTIDE SEQUENCE [LARGE SCALE GENOMIC DNA]</scope>
    <source>
        <strain evidence="2">Cflorida</strain>
    </source>
</reference>
<feature type="transmembrane region" description="Helical" evidence="1">
    <location>
        <begin position="39"/>
        <end position="60"/>
    </location>
</feature>
<accession>A0A2S4PYW0</accession>
<evidence type="ECO:0000256" key="1">
    <source>
        <dbReference type="SAM" id="Phobius"/>
    </source>
</evidence>
<dbReference type="Proteomes" id="UP000237438">
    <property type="component" value="Unassembled WGS sequence"/>
</dbReference>
<keyword evidence="1" id="KW-1133">Transmembrane helix</keyword>
<dbReference type="EMBL" id="PEDP01000166">
    <property type="protein sequence ID" value="POS87230.1"/>
    <property type="molecule type" value="Genomic_DNA"/>
</dbReference>
<proteinExistence type="predicted"/>
<evidence type="ECO:0000313" key="2">
    <source>
        <dbReference type="EMBL" id="POS87230.1"/>
    </source>
</evidence>
<protein>
    <submittedName>
        <fullName evidence="2">Uncharacterized protein</fullName>
    </submittedName>
</protein>
<dbReference type="AlphaFoldDB" id="A0A2S4PYW0"/>
<evidence type="ECO:0000313" key="3">
    <source>
        <dbReference type="Proteomes" id="UP000237438"/>
    </source>
</evidence>
<organism evidence="2 3">
    <name type="scientific">Erysiphe pulchra</name>
    <dbReference type="NCBI Taxonomy" id="225359"/>
    <lineage>
        <taxon>Eukaryota</taxon>
        <taxon>Fungi</taxon>
        <taxon>Dikarya</taxon>
        <taxon>Ascomycota</taxon>
        <taxon>Pezizomycotina</taxon>
        <taxon>Leotiomycetes</taxon>
        <taxon>Erysiphales</taxon>
        <taxon>Erysiphaceae</taxon>
        <taxon>Erysiphe</taxon>
    </lineage>
</organism>
<feature type="non-terminal residue" evidence="2">
    <location>
        <position position="1"/>
    </location>
</feature>
<comment type="caution">
    <text evidence="2">The sequence shown here is derived from an EMBL/GenBank/DDBJ whole genome shotgun (WGS) entry which is preliminary data.</text>
</comment>
<feature type="non-terminal residue" evidence="2">
    <location>
        <position position="192"/>
    </location>
</feature>
<dbReference type="OrthoDB" id="196103at2759"/>
<keyword evidence="1" id="KW-0472">Membrane</keyword>
<sequence>PSERFSKKTNTLAHWFGSMLAMPTACLTASRYKQYHRSVAAQMILLGALSFVGPAIADAITNLGGGGLSSPFLANLANSLNYTSGCLMTLFGGPLINKLGIKNSCVIAAIAMPLTGSSYYSNARFGTTWYLLTAQSDSNTCSFAECTGLFWALNLTPTHLVRRKNGTKISTPTPTTWKRELYALRYQLYQKK</sequence>
<feature type="transmembrane region" description="Helical" evidence="1">
    <location>
        <begin position="80"/>
        <end position="97"/>
    </location>
</feature>
<keyword evidence="1" id="KW-0812">Transmembrane</keyword>